<sequence length="158" mass="18077">MDKKLLKAKHELQKYTTIWAFVGIYSGLILTANGLGYLTKSYTDSNFADFMNGFYTGLFIVIGMVALYNVGKNYKAMKNERDLLRLYNEMHDERNRQIELLSKGQAFMIAEDLLLVIALISSFFNSYLFAGIIIAVIVFAVTGVICKVYYKRTYTVEE</sequence>
<comment type="caution">
    <text evidence="2">The sequence shown here is derived from an EMBL/GenBank/DDBJ whole genome shotgun (WGS) entry which is preliminary data.</text>
</comment>
<dbReference type="RefSeq" id="WP_118764583.1">
    <property type="nucleotide sequence ID" value="NZ_CABJCF010000002.1"/>
</dbReference>
<protein>
    <submittedName>
        <fullName evidence="2">Uncharacterized protein</fullName>
    </submittedName>
</protein>
<feature type="transmembrane region" description="Helical" evidence="1">
    <location>
        <begin position="127"/>
        <end position="150"/>
    </location>
</feature>
<gene>
    <name evidence="2" type="ORF">DWX20_04000</name>
</gene>
<reference evidence="2 3" key="1">
    <citation type="submission" date="2018-08" db="EMBL/GenBank/DDBJ databases">
        <title>A genome reference for cultivated species of the human gut microbiota.</title>
        <authorList>
            <person name="Zou Y."/>
            <person name="Xue W."/>
            <person name="Luo G."/>
        </authorList>
    </citation>
    <scope>NUCLEOTIDE SEQUENCE [LARGE SCALE GENOMIC DNA]</scope>
    <source>
        <strain evidence="2 3">AF18-46</strain>
    </source>
</reference>
<feature type="transmembrane region" description="Helical" evidence="1">
    <location>
        <begin position="100"/>
        <end position="121"/>
    </location>
</feature>
<organism evidence="2 3">
    <name type="scientific">Solobacterium moorei</name>
    <dbReference type="NCBI Taxonomy" id="102148"/>
    <lineage>
        <taxon>Bacteria</taxon>
        <taxon>Bacillati</taxon>
        <taxon>Bacillota</taxon>
        <taxon>Erysipelotrichia</taxon>
        <taxon>Erysipelotrichales</taxon>
        <taxon>Erysipelotrichaceae</taxon>
        <taxon>Solobacterium</taxon>
    </lineage>
</organism>
<keyword evidence="1" id="KW-1133">Transmembrane helix</keyword>
<name>A0A412PEE0_9FIRM</name>
<keyword evidence="1" id="KW-0812">Transmembrane</keyword>
<feature type="transmembrane region" description="Helical" evidence="1">
    <location>
        <begin position="12"/>
        <end position="32"/>
    </location>
</feature>
<evidence type="ECO:0000313" key="3">
    <source>
        <dbReference type="Proteomes" id="UP000284731"/>
    </source>
</evidence>
<keyword evidence="1" id="KW-0472">Membrane</keyword>
<evidence type="ECO:0000256" key="1">
    <source>
        <dbReference type="SAM" id="Phobius"/>
    </source>
</evidence>
<dbReference type="EMBL" id="QRWX01000002">
    <property type="protein sequence ID" value="RGT55979.1"/>
    <property type="molecule type" value="Genomic_DNA"/>
</dbReference>
<dbReference type="Proteomes" id="UP000284731">
    <property type="component" value="Unassembled WGS sequence"/>
</dbReference>
<evidence type="ECO:0000313" key="2">
    <source>
        <dbReference type="EMBL" id="RGT55979.1"/>
    </source>
</evidence>
<dbReference type="AlphaFoldDB" id="A0A412PEE0"/>
<proteinExistence type="predicted"/>
<accession>A0A412PEE0</accession>
<feature type="transmembrane region" description="Helical" evidence="1">
    <location>
        <begin position="52"/>
        <end position="71"/>
    </location>
</feature>